<organism evidence="2 3">
    <name type="scientific">Salinibacter ruber</name>
    <dbReference type="NCBI Taxonomy" id="146919"/>
    <lineage>
        <taxon>Bacteria</taxon>
        <taxon>Pseudomonadati</taxon>
        <taxon>Rhodothermota</taxon>
        <taxon>Rhodothermia</taxon>
        <taxon>Rhodothermales</taxon>
        <taxon>Salinibacteraceae</taxon>
        <taxon>Salinibacter</taxon>
    </lineage>
</organism>
<accession>A0A9X2R6F7</accession>
<dbReference type="AlphaFoldDB" id="A0A9X2R6F7"/>
<dbReference type="InterPro" id="IPR023614">
    <property type="entry name" value="Porin_dom_sf"/>
</dbReference>
<protein>
    <submittedName>
        <fullName evidence="2">Uncharacterized protein</fullName>
    </submittedName>
</protein>
<dbReference type="SUPFAM" id="SSF56935">
    <property type="entry name" value="Porins"/>
    <property type="match status" value="1"/>
</dbReference>
<feature type="signal peptide" evidence="1">
    <location>
        <begin position="1"/>
        <end position="25"/>
    </location>
</feature>
<gene>
    <name evidence="2" type="ORF">GGP45_002149</name>
</gene>
<dbReference type="RefSeq" id="WP_013060970.1">
    <property type="nucleotide sequence ID" value="NZ_CALTRV010000005.1"/>
</dbReference>
<proteinExistence type="predicted"/>
<keyword evidence="1" id="KW-0732">Signal</keyword>
<sequence>MNRYCTAVLALFLTAGLMLPGSALADDPEPADDSTNATSLVANAWESDNTTAAPQQDEPTLDVSFNGSLRFNALFRSYGAGQNGNFEDQADNVLGNGGFTFDTFRIGASGSYGSLIFDAEWAFYPESFGGNYIHHGWVGYEFSDARQIQVGVSQVPFGIQPYASSSWFFNNTYYVGLEDDYEAGIKAMYQANGWDIQGAYYMNSEQVDFFGASNAGRYSYDVVPSTSAGYIDTRGVTEQHQFNAKVAYSFDHGGLGFTKVGVSGQRGQLLNQGTGETDWHAAYAAHLQGRYGGFEAKLEFAQQELNPPSVTDDRFVVMGAYGSPNRVASEHNVYSSSLAYHIPVNAGPISEIKPYYDFSQVTKDVDAWNDNVNHDIGFLTSAGPLFVYTDLIISKGHPFNQPFDGTFSGVMAEQNDNEWRTAFNVNIGIYF</sequence>
<evidence type="ECO:0000313" key="2">
    <source>
        <dbReference type="EMBL" id="MCS4121796.1"/>
    </source>
</evidence>
<dbReference type="Gene3D" id="2.40.160.10">
    <property type="entry name" value="Porin"/>
    <property type="match status" value="1"/>
</dbReference>
<evidence type="ECO:0000313" key="3">
    <source>
        <dbReference type="Proteomes" id="UP001155144"/>
    </source>
</evidence>
<evidence type="ECO:0000256" key="1">
    <source>
        <dbReference type="SAM" id="SignalP"/>
    </source>
</evidence>
<dbReference type="EMBL" id="JANUBL010000003">
    <property type="protein sequence ID" value="MCS4121796.1"/>
    <property type="molecule type" value="Genomic_DNA"/>
</dbReference>
<name>A0A9X2R6F7_9BACT</name>
<comment type="caution">
    <text evidence="2">The sequence shown here is derived from an EMBL/GenBank/DDBJ whole genome shotgun (WGS) entry which is preliminary data.</text>
</comment>
<feature type="chain" id="PRO_5041195084" evidence="1">
    <location>
        <begin position="26"/>
        <end position="431"/>
    </location>
</feature>
<dbReference type="Proteomes" id="UP001155144">
    <property type="component" value="Unassembled WGS sequence"/>
</dbReference>
<reference evidence="2" key="1">
    <citation type="submission" date="2022-08" db="EMBL/GenBank/DDBJ databases">
        <title>Genomic Encyclopedia of Type Strains, Phase V (KMG-V): Genome sequencing to study the core and pangenomes of soil and plant-associated prokaryotes.</title>
        <authorList>
            <person name="Whitman W."/>
        </authorList>
    </citation>
    <scope>NUCLEOTIDE SEQUENCE</scope>
    <source>
        <strain evidence="2">SP3026</strain>
    </source>
</reference>